<keyword evidence="3" id="KW-1185">Reference proteome</keyword>
<evidence type="ECO:0000256" key="1">
    <source>
        <dbReference type="ARBA" id="ARBA00023125"/>
    </source>
</evidence>
<dbReference type="AlphaFoldDB" id="A0A1S8LHE2"/>
<evidence type="ECO:0000313" key="2">
    <source>
        <dbReference type="EMBL" id="URZ13578.1"/>
    </source>
</evidence>
<dbReference type="SUPFAM" id="SSF46689">
    <property type="entry name" value="Homeodomain-like"/>
    <property type="match status" value="1"/>
</dbReference>
<organism evidence="2 3">
    <name type="scientific">Clostridium felsineum</name>
    <dbReference type="NCBI Taxonomy" id="36839"/>
    <lineage>
        <taxon>Bacteria</taxon>
        <taxon>Bacillati</taxon>
        <taxon>Bacillota</taxon>
        <taxon>Clostridia</taxon>
        <taxon>Eubacteriales</taxon>
        <taxon>Clostridiaceae</taxon>
        <taxon>Clostridium</taxon>
    </lineage>
</organism>
<dbReference type="InterPro" id="IPR001647">
    <property type="entry name" value="HTH_TetR"/>
</dbReference>
<dbReference type="KEGG" id="crw:CROST_043440"/>
<dbReference type="PROSITE" id="PS50977">
    <property type="entry name" value="HTH_TETR_2"/>
    <property type="match status" value="1"/>
</dbReference>
<proteinExistence type="predicted"/>
<dbReference type="InterPro" id="IPR009057">
    <property type="entry name" value="Homeodomain-like_sf"/>
</dbReference>
<dbReference type="PANTHER" id="PTHR43479:SF7">
    <property type="entry name" value="TETR-FAMILY TRANSCRIPTIONAL REGULATOR"/>
    <property type="match status" value="1"/>
</dbReference>
<dbReference type="STRING" id="84029.CROST_08010"/>
<dbReference type="GO" id="GO:0003677">
    <property type="term" value="F:DNA binding"/>
    <property type="evidence" value="ECO:0007669"/>
    <property type="project" value="UniProtKB-UniRule"/>
</dbReference>
<dbReference type="PANTHER" id="PTHR43479">
    <property type="entry name" value="ACREF/ENVCD OPERON REPRESSOR-RELATED"/>
    <property type="match status" value="1"/>
</dbReference>
<dbReference type="Proteomes" id="UP000190951">
    <property type="component" value="Chromosome"/>
</dbReference>
<gene>
    <name evidence="2" type="ORF">CROST_043440</name>
</gene>
<reference evidence="2 3" key="1">
    <citation type="submission" date="2022-04" db="EMBL/GenBank/DDBJ databases">
        <title>Genome sequence of C. roseum typestrain.</title>
        <authorList>
            <person name="Poehlein A."/>
            <person name="Schoch T."/>
            <person name="Duerre P."/>
            <person name="Daniel R."/>
        </authorList>
    </citation>
    <scope>NUCLEOTIDE SEQUENCE [LARGE SCALE GENOMIC DNA]</scope>
    <source>
        <strain evidence="2 3">DSM 7320</strain>
    </source>
</reference>
<accession>A0A1S8LHE2</accession>
<protein>
    <submittedName>
        <fullName evidence="2">Uncharacterized protein</fullName>
    </submittedName>
</protein>
<keyword evidence="1" id="KW-0238">DNA-binding</keyword>
<dbReference type="EMBL" id="CP096983">
    <property type="protein sequence ID" value="URZ13578.1"/>
    <property type="molecule type" value="Genomic_DNA"/>
</dbReference>
<dbReference type="Gene3D" id="1.10.357.10">
    <property type="entry name" value="Tetracycline Repressor, domain 2"/>
    <property type="match status" value="1"/>
</dbReference>
<name>A0A1S8LHE2_9CLOT</name>
<dbReference type="InterPro" id="IPR050624">
    <property type="entry name" value="HTH-type_Tx_Regulator"/>
</dbReference>
<evidence type="ECO:0000313" key="3">
    <source>
        <dbReference type="Proteomes" id="UP000190951"/>
    </source>
</evidence>
<sequence>MAKMDLRVLKTKKNIKTALCNLLLNKTFKDITVQNICDEALVSRSTFYDHYYDKYDLLSKIAEEIISEFKPYLKHRFNLNPPDSFISMGTDIIKYFSENKNIIQALFSIHTESIDIYNDFKAILIQECSSYLKRENFISKFNVSNDYICAHYASYVLTSFELWLKFGENDADFRLANKFQAILFESSN</sequence>